<dbReference type="InterPro" id="IPR032416">
    <property type="entry name" value="Peptidase_M24_C"/>
</dbReference>
<dbReference type="InterPro" id="IPR000587">
    <property type="entry name" value="Creatinase_N"/>
</dbReference>
<feature type="domain" description="Peptidase M24" evidence="6">
    <location>
        <begin position="309"/>
        <end position="525"/>
    </location>
</feature>
<dbReference type="InterPro" id="IPR001131">
    <property type="entry name" value="Peptidase_M24B_aminopep-P_CS"/>
</dbReference>
<evidence type="ECO:0000313" key="10">
    <source>
        <dbReference type="Proteomes" id="UP000697710"/>
    </source>
</evidence>
<comment type="caution">
    <text evidence="9">The sequence shown here is derived from an EMBL/GenBank/DDBJ whole genome shotgun (WGS) entry which is preliminary data.</text>
</comment>
<dbReference type="CDD" id="cd01085">
    <property type="entry name" value="APP"/>
    <property type="match status" value="1"/>
</dbReference>
<dbReference type="GO" id="GO:0070006">
    <property type="term" value="F:metalloaminopeptidase activity"/>
    <property type="evidence" value="ECO:0007669"/>
    <property type="project" value="InterPro"/>
</dbReference>
<dbReference type="EMBL" id="JAGQHR010000493">
    <property type="protein sequence ID" value="MCA9728847.1"/>
    <property type="molecule type" value="Genomic_DNA"/>
</dbReference>
<dbReference type="PANTHER" id="PTHR43763:SF6">
    <property type="entry name" value="XAA-PRO AMINOPEPTIDASE 1"/>
    <property type="match status" value="1"/>
</dbReference>
<dbReference type="GO" id="GO:0005737">
    <property type="term" value="C:cytoplasm"/>
    <property type="evidence" value="ECO:0007669"/>
    <property type="project" value="UniProtKB-ARBA"/>
</dbReference>
<dbReference type="InterPro" id="IPR033740">
    <property type="entry name" value="Pept_M24B"/>
</dbReference>
<evidence type="ECO:0000256" key="4">
    <source>
        <dbReference type="ARBA" id="ARBA00023211"/>
    </source>
</evidence>
<evidence type="ECO:0000259" key="6">
    <source>
        <dbReference type="Pfam" id="PF00557"/>
    </source>
</evidence>
<dbReference type="InterPro" id="IPR050422">
    <property type="entry name" value="X-Pro_aminopeptidase_P"/>
</dbReference>
<reference evidence="9" key="1">
    <citation type="submission" date="2020-04" db="EMBL/GenBank/DDBJ databases">
        <authorList>
            <person name="Zhang T."/>
        </authorList>
    </citation>
    <scope>NUCLEOTIDE SEQUENCE</scope>
    <source>
        <strain evidence="9">HKST-UBA01</strain>
    </source>
</reference>
<dbReference type="InterPro" id="IPR036005">
    <property type="entry name" value="Creatinase/aminopeptidase-like"/>
</dbReference>
<evidence type="ECO:0000256" key="2">
    <source>
        <dbReference type="ARBA" id="ARBA00022723"/>
    </source>
</evidence>
<accession>A0A956RQU4</accession>
<comment type="similarity">
    <text evidence="1 5">Belongs to the peptidase M24B family.</text>
</comment>
<dbReference type="Gene3D" id="3.40.350.10">
    <property type="entry name" value="Creatinase/prolidase N-terminal domain"/>
    <property type="match status" value="2"/>
</dbReference>
<protein>
    <submittedName>
        <fullName evidence="9">Aminopeptidase P family protein</fullName>
    </submittedName>
</protein>
<proteinExistence type="inferred from homology"/>
<evidence type="ECO:0000259" key="8">
    <source>
        <dbReference type="Pfam" id="PF16188"/>
    </source>
</evidence>
<dbReference type="PANTHER" id="PTHR43763">
    <property type="entry name" value="XAA-PRO AMINOPEPTIDASE 1"/>
    <property type="match status" value="1"/>
</dbReference>
<dbReference type="FunFam" id="3.40.350.10:FF:000003">
    <property type="entry name" value="Xaa-pro aminopeptidase P"/>
    <property type="match status" value="1"/>
</dbReference>
<dbReference type="Pfam" id="PF00557">
    <property type="entry name" value="Peptidase_M24"/>
    <property type="match status" value="1"/>
</dbReference>
<organism evidence="9 10">
    <name type="scientific">Eiseniibacteriota bacterium</name>
    <dbReference type="NCBI Taxonomy" id="2212470"/>
    <lineage>
        <taxon>Bacteria</taxon>
        <taxon>Candidatus Eiseniibacteriota</taxon>
    </lineage>
</organism>
<dbReference type="Pfam" id="PF16189">
    <property type="entry name" value="Creatinase_N_2"/>
    <property type="match status" value="1"/>
</dbReference>
<dbReference type="InterPro" id="IPR000994">
    <property type="entry name" value="Pept_M24"/>
</dbReference>
<dbReference type="SUPFAM" id="SSF55920">
    <property type="entry name" value="Creatinase/aminopeptidase"/>
    <property type="match status" value="1"/>
</dbReference>
<keyword evidence="3" id="KW-0378">Hydrolase</keyword>
<gene>
    <name evidence="9" type="ORF">KC729_14245</name>
</gene>
<dbReference type="PROSITE" id="PS00491">
    <property type="entry name" value="PROLINE_PEPTIDASE"/>
    <property type="match status" value="1"/>
</dbReference>
<dbReference type="Gene3D" id="3.90.230.10">
    <property type="entry name" value="Creatinase/methionine aminopeptidase superfamily"/>
    <property type="match status" value="1"/>
</dbReference>
<dbReference type="GO" id="GO:0046872">
    <property type="term" value="F:metal ion binding"/>
    <property type="evidence" value="ECO:0007669"/>
    <property type="project" value="UniProtKB-KW"/>
</dbReference>
<reference evidence="9" key="2">
    <citation type="journal article" date="2021" name="Microbiome">
        <title>Successional dynamics and alternative stable states in a saline activated sludge microbial community over 9 years.</title>
        <authorList>
            <person name="Wang Y."/>
            <person name="Ye J."/>
            <person name="Ju F."/>
            <person name="Liu L."/>
            <person name="Boyd J.A."/>
            <person name="Deng Y."/>
            <person name="Parks D.H."/>
            <person name="Jiang X."/>
            <person name="Yin X."/>
            <person name="Woodcroft B.J."/>
            <person name="Tyson G.W."/>
            <person name="Hugenholtz P."/>
            <person name="Polz M.F."/>
            <person name="Zhang T."/>
        </authorList>
    </citation>
    <scope>NUCLEOTIDE SEQUENCE</scope>
    <source>
        <strain evidence="9">HKST-UBA01</strain>
    </source>
</reference>
<keyword evidence="9" id="KW-0645">Protease</keyword>
<name>A0A956RQU4_UNCEI</name>
<keyword evidence="2 5" id="KW-0479">Metal-binding</keyword>
<evidence type="ECO:0000259" key="7">
    <source>
        <dbReference type="Pfam" id="PF01321"/>
    </source>
</evidence>
<dbReference type="AlphaFoldDB" id="A0A956RQU4"/>
<evidence type="ECO:0000256" key="3">
    <source>
        <dbReference type="ARBA" id="ARBA00022801"/>
    </source>
</evidence>
<evidence type="ECO:0000256" key="1">
    <source>
        <dbReference type="ARBA" id="ARBA00008766"/>
    </source>
</evidence>
<dbReference type="Pfam" id="PF01321">
    <property type="entry name" value="Creatinase_N"/>
    <property type="match status" value="1"/>
</dbReference>
<dbReference type="Proteomes" id="UP000697710">
    <property type="component" value="Unassembled WGS sequence"/>
</dbReference>
<keyword evidence="4" id="KW-0464">Manganese</keyword>
<sequence>MRVKERVEALQGEMKKRGVQAYLVPTSDPHQSEYVPTCWQRRPWISGFTGSAGDVLVTADGAGLWTDGRYFLQAEDELRGSGIRLFRMGQPGVPTLQAYLAKHLGKGDALGVDPRTISIRRAKELEKSLAKHKAVLRHLDENLVDAVWADRPGLPLGPMQALPVKFTGESTAAKLKRVRKEMKERNVDAHVLSALDAVAWLFNIRGRDVIYNPVSIAYAIVTAAEAYLFVESEKVDAGVKKALGSKVTLRPYDGFADALRRLGEDKARVWVEDSSATAWIAQTLDGADLVTEISPVTLMKSKKNDVEVEGMRSAHVRDGAAVARFLCWLDEAVRKESLTEISAAMKLEEFRREGEHFQGLSFRTISGYGPHGAIIHYSVTPQTDVPVRPDGIYLLDSGGQYLDGTTDITRTVLLGKKATAEQKDRFTRVLKGHIALARARFPHGVGGGRLDVLARTALWEVGLDYNHGTGHGVGSFLNVHEGPRSIGQARDTGLPIEPGNIFSNEPGYYKAGEYGIRIENLVLTRENGVVGENGRPYLEFETLTMCPIDNRLLDVKLLKPEERKWLNDYHKDVGKKLAPFMDAKERAWLKKACAPV</sequence>
<feature type="domain" description="Peptidase M24 C-terminal" evidence="8">
    <location>
        <begin position="536"/>
        <end position="596"/>
    </location>
</feature>
<dbReference type="SUPFAM" id="SSF53092">
    <property type="entry name" value="Creatinase/prolidase N-terminal domain"/>
    <property type="match status" value="2"/>
</dbReference>
<dbReference type="Pfam" id="PF16188">
    <property type="entry name" value="Peptidase_M24_C"/>
    <property type="match status" value="1"/>
</dbReference>
<feature type="domain" description="Creatinase N-terminal" evidence="7">
    <location>
        <begin position="6"/>
        <end position="133"/>
    </location>
</feature>
<evidence type="ECO:0000313" key="9">
    <source>
        <dbReference type="EMBL" id="MCA9728847.1"/>
    </source>
</evidence>
<keyword evidence="9" id="KW-0031">Aminopeptidase</keyword>
<dbReference type="FunFam" id="3.90.230.10:FF:000007">
    <property type="entry name" value="Xaa-Pro aminopeptidase P"/>
    <property type="match status" value="1"/>
</dbReference>
<evidence type="ECO:0000256" key="5">
    <source>
        <dbReference type="RuleBase" id="RU000590"/>
    </source>
</evidence>
<dbReference type="InterPro" id="IPR029149">
    <property type="entry name" value="Creatin/AminoP/Spt16_N"/>
</dbReference>